<dbReference type="EC" id="3.2.1.40" evidence="2"/>
<feature type="domain" description="Bacterial alpha-L-rhamnosidase N-terminal" evidence="6">
    <location>
        <begin position="173"/>
        <end position="345"/>
    </location>
</feature>
<dbReference type="Gene3D" id="1.50.10.10">
    <property type="match status" value="1"/>
</dbReference>
<feature type="domain" description="Alpha-L-rhamnosidase six-hairpin glycosidase" evidence="7">
    <location>
        <begin position="463"/>
        <end position="820"/>
    </location>
</feature>
<keyword evidence="10" id="KW-1185">Reference proteome</keyword>
<feature type="domain" description="Alpha-L-rhamnosidase concanavalin-like" evidence="5">
    <location>
        <begin position="356"/>
        <end position="459"/>
    </location>
</feature>
<dbReference type="AlphaFoldDB" id="A0A194WDG8"/>
<dbReference type="Pfam" id="PF17390">
    <property type="entry name" value="Bac_rhamnosid_C"/>
    <property type="match status" value="1"/>
</dbReference>
<reference evidence="9" key="1">
    <citation type="submission" date="2014-12" db="EMBL/GenBank/DDBJ databases">
        <title>Genome Sequence of Valsa Canker Pathogens Uncovers a Specific Adaption of Colonization on Woody Bark.</title>
        <authorList>
            <person name="Yin Z."/>
            <person name="Liu H."/>
            <person name="Gao X."/>
            <person name="Li Z."/>
            <person name="Song N."/>
            <person name="Ke X."/>
            <person name="Dai Q."/>
            <person name="Wu Y."/>
            <person name="Sun Y."/>
            <person name="Xu J.-R."/>
            <person name="Kang Z.K."/>
            <person name="Wang L."/>
            <person name="Huang L."/>
        </authorList>
    </citation>
    <scope>NUCLEOTIDE SEQUENCE [LARGE SCALE GENOMIC DNA]</scope>
    <source>
        <strain evidence="9">03-8</strain>
    </source>
</reference>
<dbReference type="InterPro" id="IPR035396">
    <property type="entry name" value="Bac_rhamnosid6H"/>
</dbReference>
<dbReference type="OrthoDB" id="10036721at2759"/>
<protein>
    <recommendedName>
        <fullName evidence="2">alpha-L-rhamnosidase</fullName>
        <ecNumber evidence="2">3.2.1.40</ecNumber>
    </recommendedName>
</protein>
<dbReference type="SUPFAM" id="SSF49785">
    <property type="entry name" value="Galactose-binding domain-like"/>
    <property type="match status" value="1"/>
</dbReference>
<comment type="catalytic activity">
    <reaction evidence="1">
        <text>Hydrolysis of terminal non-reducing alpha-L-rhamnose residues in alpha-L-rhamnosides.</text>
        <dbReference type="EC" id="3.2.1.40"/>
    </reaction>
</comment>
<dbReference type="Gene3D" id="2.60.40.10">
    <property type="entry name" value="Immunoglobulins"/>
    <property type="match status" value="1"/>
</dbReference>
<dbReference type="InterPro" id="IPR016007">
    <property type="entry name" value="Alpha_rhamnosid"/>
</dbReference>
<evidence type="ECO:0000259" key="8">
    <source>
        <dbReference type="Pfam" id="PF17390"/>
    </source>
</evidence>
<name>A0A194WDG8_CYTMA</name>
<dbReference type="InterPro" id="IPR008902">
    <property type="entry name" value="Rhamnosid_concanavalin"/>
</dbReference>
<evidence type="ECO:0000256" key="4">
    <source>
        <dbReference type="SAM" id="MobiDB-lite"/>
    </source>
</evidence>
<gene>
    <name evidence="9" type="ORF">VM1G_10003</name>
</gene>
<keyword evidence="3" id="KW-0378">Hydrolase</keyword>
<dbReference type="InterPro" id="IPR008979">
    <property type="entry name" value="Galactose-bd-like_sf"/>
</dbReference>
<accession>A0A194WDG8</accession>
<dbReference type="Pfam" id="PF25788">
    <property type="entry name" value="Ig_Rha78A_N"/>
    <property type="match status" value="1"/>
</dbReference>
<dbReference type="Pfam" id="PF05592">
    <property type="entry name" value="Bac_rhamnosid"/>
    <property type="match status" value="1"/>
</dbReference>
<dbReference type="EMBL" id="CM003109">
    <property type="protein sequence ID" value="KUI74387.1"/>
    <property type="molecule type" value="Genomic_DNA"/>
</dbReference>
<proteinExistence type="predicted"/>
<evidence type="ECO:0000313" key="10">
    <source>
        <dbReference type="Proteomes" id="UP000078559"/>
    </source>
</evidence>
<dbReference type="InterPro" id="IPR035398">
    <property type="entry name" value="Bac_rhamnosid_C"/>
</dbReference>
<feature type="domain" description="Alpha-L-rhamnosidase C-terminal" evidence="8">
    <location>
        <begin position="822"/>
        <end position="906"/>
    </location>
</feature>
<dbReference type="SUPFAM" id="SSF48208">
    <property type="entry name" value="Six-hairpin glycosidases"/>
    <property type="match status" value="1"/>
</dbReference>
<dbReference type="Pfam" id="PF08531">
    <property type="entry name" value="Bac_rhamnosid_N"/>
    <property type="match status" value="1"/>
</dbReference>
<evidence type="ECO:0000259" key="7">
    <source>
        <dbReference type="Pfam" id="PF17389"/>
    </source>
</evidence>
<dbReference type="Gene3D" id="2.60.120.260">
    <property type="entry name" value="Galactose-binding domain-like"/>
    <property type="match status" value="2"/>
</dbReference>
<evidence type="ECO:0000256" key="2">
    <source>
        <dbReference type="ARBA" id="ARBA00012652"/>
    </source>
</evidence>
<dbReference type="InterPro" id="IPR013783">
    <property type="entry name" value="Ig-like_fold"/>
</dbReference>
<dbReference type="PIRSF" id="PIRSF010631">
    <property type="entry name" value="A-rhamnsds"/>
    <property type="match status" value="1"/>
</dbReference>
<dbReference type="Proteomes" id="UP000078559">
    <property type="component" value="Chromosome 12"/>
</dbReference>
<dbReference type="GO" id="GO:0030596">
    <property type="term" value="F:alpha-L-rhamnosidase activity"/>
    <property type="evidence" value="ECO:0007669"/>
    <property type="project" value="UniProtKB-EC"/>
</dbReference>
<feature type="region of interest" description="Disordered" evidence="4">
    <location>
        <begin position="903"/>
        <end position="925"/>
    </location>
</feature>
<evidence type="ECO:0000259" key="5">
    <source>
        <dbReference type="Pfam" id="PF05592"/>
    </source>
</evidence>
<dbReference type="PANTHER" id="PTHR33307">
    <property type="entry name" value="ALPHA-RHAMNOSIDASE (EUROFUNG)"/>
    <property type="match status" value="1"/>
</dbReference>
<organism evidence="9 10">
    <name type="scientific">Cytospora mali</name>
    <name type="common">Apple Valsa canker fungus</name>
    <name type="synonym">Valsa mali</name>
    <dbReference type="NCBI Taxonomy" id="578113"/>
    <lineage>
        <taxon>Eukaryota</taxon>
        <taxon>Fungi</taxon>
        <taxon>Dikarya</taxon>
        <taxon>Ascomycota</taxon>
        <taxon>Pezizomycotina</taxon>
        <taxon>Sordariomycetes</taxon>
        <taxon>Sordariomycetidae</taxon>
        <taxon>Diaporthales</taxon>
        <taxon>Cytosporaceae</taxon>
        <taxon>Cytospora</taxon>
    </lineage>
</organism>
<evidence type="ECO:0000259" key="6">
    <source>
        <dbReference type="Pfam" id="PF08531"/>
    </source>
</evidence>
<dbReference type="InterPro" id="IPR013737">
    <property type="entry name" value="Bac_rhamnosid_N"/>
</dbReference>
<sequence length="925" mass="102068">MTIIKMTEDVTPTKAFRPVDITFEHHPDGFGIGTSTPRLSWRFPAGIVSNWSQKSYRIDIKRQSPQASVRETASESYQVESDASVLVPWPSLPLASREVATVRVLVSGDGDASGTRTAFQWSERKTVEAGLLQASDWKAKFITAPDPPPKDGVPHRPTLYRRDFTVGSSVSGRARLYISALGLYRVYVNGHRVGDHEMAPGWTSYHHRLQYQTYDVKDLLKSGKNVIAVEVAEGWYAGRLLWIDGLRNLYGDTPAFVAQLEVQDAQGSVDQQVVSDDSWSCHPSPRQSASIYDGEVYDAREAEELAGWAGSDFKETDSWQQTCTFDFDFSKVELFSPDAPPVRVTHAIKAIEIFKSTSGKTLVDFGQNIAGRVRLQGLQRPAGEALTIRHAEVLENGELGTRPLRSAKATDQYIFSGKEDASSQWSPHFTFHGFRYIELTGLSSFDDLAKDNFTALVVHSDMKRTGHFTSSNDLLNRLHENVVWSMRGNFLSIPTDCPQRDERLGWTGDLQVFSPTASFIYNCSGFLGNWLRDLTIDQEAAGGTVPVVIPDALAGYSAEDHTPEAVWDDASVLVPWTVYKWSGDIEVLRRQWHSMRMHLDKSIKRESDGLWDESCFQFGDWLDPNAPADQADDARTDGTMVADSYLVYITGVMAQIAVIIDDAENARGYQAQYDRLKGKFGDKYVSKRGLVVGDAQTALALAICFDLLVDDDDVGGEKLKVAGARLARLVHKANFKVSTGFAGTPLILHALAQTDNLDLAFSMLLEKSCPSWLYPVTMGATTVWERWDSMLPDGSINPGSMTSFNHYALGSVANFLHSVVGGISPLEPGWKTFKVSPRPGGDLSHCEVRYESPYGLIVVRWEMGAPSEEMTPGRAASVFKVSVEVPPNSRALLVLPVGREEEEGGGGEWCGSGTHERTCSVSAAS</sequence>
<evidence type="ECO:0000313" key="9">
    <source>
        <dbReference type="EMBL" id="KUI74387.1"/>
    </source>
</evidence>
<dbReference type="Pfam" id="PF17389">
    <property type="entry name" value="Bac_rhamnosid6H"/>
    <property type="match status" value="1"/>
</dbReference>
<dbReference type="SMR" id="A0A194WDG8"/>
<dbReference type="InterPro" id="IPR012341">
    <property type="entry name" value="6hp_glycosidase-like_sf"/>
</dbReference>
<evidence type="ECO:0000256" key="3">
    <source>
        <dbReference type="ARBA" id="ARBA00022801"/>
    </source>
</evidence>
<evidence type="ECO:0000256" key="1">
    <source>
        <dbReference type="ARBA" id="ARBA00001445"/>
    </source>
</evidence>
<dbReference type="PANTHER" id="PTHR33307:SF6">
    <property type="entry name" value="ALPHA-RHAMNOSIDASE (EUROFUNG)-RELATED"/>
    <property type="match status" value="1"/>
</dbReference>
<dbReference type="InterPro" id="IPR008928">
    <property type="entry name" value="6-hairpin_glycosidase_sf"/>
</dbReference>
<dbReference type="GO" id="GO:0005975">
    <property type="term" value="P:carbohydrate metabolic process"/>
    <property type="evidence" value="ECO:0007669"/>
    <property type="project" value="InterPro"/>
</dbReference>
<dbReference type="Gene3D" id="2.60.420.10">
    <property type="entry name" value="Maltose phosphorylase, domain 3"/>
    <property type="match status" value="1"/>
</dbReference>